<dbReference type="EMBL" id="JAUSQU010000001">
    <property type="protein sequence ID" value="MDP9847557.1"/>
    <property type="molecule type" value="Genomic_DNA"/>
</dbReference>
<keyword evidence="2" id="KW-1185">Reference proteome</keyword>
<organism evidence="1 2">
    <name type="scientific">Streptosporangium lutulentum</name>
    <dbReference type="NCBI Taxonomy" id="1461250"/>
    <lineage>
        <taxon>Bacteria</taxon>
        <taxon>Bacillati</taxon>
        <taxon>Actinomycetota</taxon>
        <taxon>Actinomycetes</taxon>
        <taxon>Streptosporangiales</taxon>
        <taxon>Streptosporangiaceae</taxon>
        <taxon>Streptosporangium</taxon>
    </lineage>
</organism>
<accession>A0ABT9QLC3</accession>
<comment type="caution">
    <text evidence="1">The sequence shown here is derived from an EMBL/GenBank/DDBJ whole genome shotgun (WGS) entry which is preliminary data.</text>
</comment>
<proteinExistence type="predicted"/>
<reference evidence="1 2" key="1">
    <citation type="submission" date="2023-07" db="EMBL/GenBank/DDBJ databases">
        <title>Sequencing the genomes of 1000 actinobacteria strains.</title>
        <authorList>
            <person name="Klenk H.-P."/>
        </authorList>
    </citation>
    <scope>NUCLEOTIDE SEQUENCE [LARGE SCALE GENOMIC DNA]</scope>
    <source>
        <strain evidence="1 2">DSM 46740</strain>
    </source>
</reference>
<dbReference type="Proteomes" id="UP001225356">
    <property type="component" value="Unassembled WGS sequence"/>
</dbReference>
<evidence type="ECO:0000313" key="2">
    <source>
        <dbReference type="Proteomes" id="UP001225356"/>
    </source>
</evidence>
<gene>
    <name evidence="1" type="ORF">J2853_006768</name>
</gene>
<protein>
    <submittedName>
        <fullName evidence="1">Uncharacterized protein</fullName>
    </submittedName>
</protein>
<sequence length="191" mass="21475">MTTTPHGHVTLRCQHATCGRSFHHPRGRGRYPSYCSTAHRKAGRTEYLASRDRSYEKCSHCSKIAELTWGGREYCSPICFGVASLMAQGETQEAAEVAVAALITNDPVLASRRPVRRPGAPEDDPEKYGFTKRSLRRLDAHEMYDGYSVQSKSTYLGGDLGPDEGRTRLGLYSPNLKDHEWFKSHPGWWKS</sequence>
<name>A0ABT9QLC3_9ACTN</name>
<evidence type="ECO:0000313" key="1">
    <source>
        <dbReference type="EMBL" id="MDP9847557.1"/>
    </source>
</evidence>